<protein>
    <submittedName>
        <fullName evidence="3">Phospholipase A1 member A</fullName>
    </submittedName>
</protein>
<evidence type="ECO:0000313" key="4">
    <source>
        <dbReference type="Proteomes" id="UP001219518"/>
    </source>
</evidence>
<dbReference type="PROSITE" id="PS00028">
    <property type="entry name" value="ZINC_FINGER_C2H2_1"/>
    <property type="match status" value="1"/>
</dbReference>
<reference evidence="3" key="1">
    <citation type="submission" date="2021-07" db="EMBL/GenBank/DDBJ databases">
        <authorList>
            <person name="Catto M.A."/>
            <person name="Jacobson A."/>
            <person name="Kennedy G."/>
            <person name="Labadie P."/>
            <person name="Hunt B.G."/>
            <person name="Srinivasan R."/>
        </authorList>
    </citation>
    <scope>NUCLEOTIDE SEQUENCE</scope>
    <source>
        <strain evidence="3">PL_HMW_Pooled</strain>
        <tissue evidence="3">Head</tissue>
    </source>
</reference>
<evidence type="ECO:0000259" key="2">
    <source>
        <dbReference type="PROSITE" id="PS00028"/>
    </source>
</evidence>
<dbReference type="AlphaFoldDB" id="A0AAE1LED5"/>
<comment type="caution">
    <text evidence="3">The sequence shown here is derived from an EMBL/GenBank/DDBJ whole genome shotgun (WGS) entry which is preliminary data.</text>
</comment>
<dbReference type="InterPro" id="IPR013087">
    <property type="entry name" value="Znf_C2H2_type"/>
</dbReference>
<gene>
    <name evidence="3" type="ORF">KUF71_024329</name>
</gene>
<dbReference type="Proteomes" id="UP001219518">
    <property type="component" value="Unassembled WGS sequence"/>
</dbReference>
<sequence>MSDEDVFDDVVEDAIDEFITPTLRPNEDSPGVPSGVSSGSGPSTSSPAVQAEPVTGRAQRKSTGTVLACSYRGCKKSYKTQKGYDNHVFTHKITEINLRKPNTQDVLEKAEGIIRLILEELPILEILTKRTKLLPRNQYEESLSQLNVLLNDDEFITRVRQQFIKFLPEDHELQQVGFIIFQLCTRLSEEFQMIILRQIRKNETLVPTSIVSPTRSQVEMKLYADKTGSIIRNYYSRATAIRNNDVWNTRSECLRLRFMVFVDDIPRKEIVKKLLWIEGKISVADSVLECCDGLECEIKNFRENTSEPVIADTVIKSLLENENVIVNIWHTLTSGYFAELDSLLFMRDFVKIFLNLALRLEESRLQRLVGEQKLQKFATRDNLKRN</sequence>
<keyword evidence="4" id="KW-1185">Reference proteome</keyword>
<feature type="domain" description="C2H2-type" evidence="2">
    <location>
        <begin position="69"/>
        <end position="91"/>
    </location>
</feature>
<dbReference type="EMBL" id="JAHWGI010000399">
    <property type="protein sequence ID" value="KAK3915052.1"/>
    <property type="molecule type" value="Genomic_DNA"/>
</dbReference>
<feature type="compositionally biased region" description="Low complexity" evidence="1">
    <location>
        <begin position="29"/>
        <end position="47"/>
    </location>
</feature>
<feature type="region of interest" description="Disordered" evidence="1">
    <location>
        <begin position="18"/>
        <end position="59"/>
    </location>
</feature>
<name>A0AAE1LED5_9NEOP</name>
<reference evidence="3" key="2">
    <citation type="journal article" date="2023" name="BMC Genomics">
        <title>Pest status, molecular evolution, and epigenetic factors derived from the genome assembly of Frankliniella fusca, a thysanopteran phytovirus vector.</title>
        <authorList>
            <person name="Catto M.A."/>
            <person name="Labadie P.E."/>
            <person name="Jacobson A.L."/>
            <person name="Kennedy G.G."/>
            <person name="Srinivasan R."/>
            <person name="Hunt B.G."/>
        </authorList>
    </citation>
    <scope>NUCLEOTIDE SEQUENCE</scope>
    <source>
        <strain evidence="3">PL_HMW_Pooled</strain>
    </source>
</reference>
<organism evidence="3 4">
    <name type="scientific">Frankliniella fusca</name>
    <dbReference type="NCBI Taxonomy" id="407009"/>
    <lineage>
        <taxon>Eukaryota</taxon>
        <taxon>Metazoa</taxon>
        <taxon>Ecdysozoa</taxon>
        <taxon>Arthropoda</taxon>
        <taxon>Hexapoda</taxon>
        <taxon>Insecta</taxon>
        <taxon>Pterygota</taxon>
        <taxon>Neoptera</taxon>
        <taxon>Paraneoptera</taxon>
        <taxon>Thysanoptera</taxon>
        <taxon>Terebrantia</taxon>
        <taxon>Thripoidea</taxon>
        <taxon>Thripidae</taxon>
        <taxon>Frankliniella</taxon>
    </lineage>
</organism>
<evidence type="ECO:0000313" key="3">
    <source>
        <dbReference type="EMBL" id="KAK3915052.1"/>
    </source>
</evidence>
<accession>A0AAE1LED5</accession>
<proteinExistence type="predicted"/>
<evidence type="ECO:0000256" key="1">
    <source>
        <dbReference type="SAM" id="MobiDB-lite"/>
    </source>
</evidence>